<dbReference type="EMBL" id="CAJNON010000430">
    <property type="protein sequence ID" value="CAF1258599.1"/>
    <property type="molecule type" value="Genomic_DNA"/>
</dbReference>
<dbReference type="Proteomes" id="UP000663891">
    <property type="component" value="Unassembled WGS sequence"/>
</dbReference>
<keyword evidence="1" id="KW-0812">Transmembrane</keyword>
<dbReference type="OrthoDB" id="10015810at2759"/>
<keyword evidence="1" id="KW-0472">Membrane</keyword>
<dbReference type="Proteomes" id="UP000663868">
    <property type="component" value="Unassembled WGS sequence"/>
</dbReference>
<evidence type="ECO:0000256" key="1">
    <source>
        <dbReference type="SAM" id="Phobius"/>
    </source>
</evidence>
<evidence type="ECO:0000313" key="11">
    <source>
        <dbReference type="Proteomes" id="UP000663881"/>
    </source>
</evidence>
<evidence type="ECO:0000259" key="2">
    <source>
        <dbReference type="PROSITE" id="PS50181"/>
    </source>
</evidence>
<accession>A0A818UKK6</accession>
<organism evidence="8 11">
    <name type="scientific">Adineta steineri</name>
    <dbReference type="NCBI Taxonomy" id="433720"/>
    <lineage>
        <taxon>Eukaryota</taxon>
        <taxon>Metazoa</taxon>
        <taxon>Spiralia</taxon>
        <taxon>Gnathifera</taxon>
        <taxon>Rotifera</taxon>
        <taxon>Eurotatoria</taxon>
        <taxon>Bdelloidea</taxon>
        <taxon>Adinetida</taxon>
        <taxon>Adinetidae</taxon>
        <taxon>Adineta</taxon>
    </lineage>
</organism>
<dbReference type="Proteomes" id="UP000663881">
    <property type="component" value="Unassembled WGS sequence"/>
</dbReference>
<evidence type="ECO:0000313" key="8">
    <source>
        <dbReference type="EMBL" id="CAF3699729.1"/>
    </source>
</evidence>
<proteinExistence type="predicted"/>
<dbReference type="EMBL" id="CAJOBB010000864">
    <property type="protein sequence ID" value="CAF3766933.1"/>
    <property type="molecule type" value="Genomic_DNA"/>
</dbReference>
<dbReference type="Proteomes" id="UP000663832">
    <property type="component" value="Unassembled WGS sequence"/>
</dbReference>
<dbReference type="EMBL" id="CAJNOM010000362">
    <property type="protein sequence ID" value="CAF1392167.1"/>
    <property type="molecule type" value="Genomic_DNA"/>
</dbReference>
<keyword evidence="10" id="KW-1185">Reference proteome</keyword>
<gene>
    <name evidence="3" type="ORF">BJG266_LOCUS23270</name>
    <name evidence="4" type="ORF">IZO911_LOCUS27259</name>
    <name evidence="9" type="ORF">KXQ929_LOCUS15135</name>
    <name evidence="8" type="ORF">OKA104_LOCUS12408</name>
    <name evidence="6" type="ORF">QVE165_LOCUS36274</name>
    <name evidence="7" type="ORF">QVE165_LOCUS45347</name>
    <name evidence="5" type="ORF">VCS650_LOCUS28740</name>
</gene>
<reference evidence="8" key="1">
    <citation type="submission" date="2021-02" db="EMBL/GenBank/DDBJ databases">
        <authorList>
            <person name="Nowell W R."/>
        </authorList>
    </citation>
    <scope>NUCLEOTIDE SEQUENCE</scope>
</reference>
<evidence type="ECO:0000313" key="6">
    <source>
        <dbReference type="EMBL" id="CAF1392167.1"/>
    </source>
</evidence>
<dbReference type="AlphaFoldDB" id="A0A818UKK6"/>
<dbReference type="PROSITE" id="PS50181">
    <property type="entry name" value="FBOX"/>
    <property type="match status" value="1"/>
</dbReference>
<sequence length="687" mass="80808">MSELLTKLSRRRKKRDRSKTHSAVITALITNCTKRPLDEINAYNSDGIKRRAVSATIGSENQDCSVVFIDNEHEIKPALTTTDNIRVKKKFIAKFETSLPNEILFEIFKYLSQSDLFYAFLNLNQRFDHVLQPFTHHIDCSKLSIKQFEHIRNHLSNVKSLTINNQYAIKQVFRIDLNLHRFPLLQRLCLIDPTIDELNLVFSKLKQISIHTLDIRIQRPSSSTTEVTYRSCLQHHLFGITQIKTLESISIEMHNNDYLQFITKTDLPTNYDHLKELNIPLRSFDSLLLLLEHVPNLQKLCVKLFADQTPLNVPLCGKPPINLIDFELHVTGNELNFDRFVLLMSSRIRAAKLERFAYFNRTTTDQNYFNGYRWEIFLENSFPRLKQLQFCFDMPVDDIQTRLNPILSSFSFLDKQLPIGHIIWRPHSNKTRLKLFTLPYAFDTLKLSTSNARLFNNVLYKKNFKSVQKLVLDATHGTINEISQQLIDLFKHYCFKTNTLQIQNIVIPTNDTYNIPLNLSKFHHLKHLIINECDGRLFPLIFTLAPYLTTLTVTGYLLFKYFLRIPSPTTSYLLRIQTLELNCMQIDRQNRLNRILNDLSTLFPYIKHLTIDVNPKLYVDLKIIKTMLDVFKELISLKIQRTNKYILDKTIQDDRQVRNYFEINSLRLHHSETYEIICKDSQFEIWL</sequence>
<dbReference type="EMBL" id="CAJNOI010000153">
    <property type="protein sequence ID" value="CAF1135917.1"/>
    <property type="molecule type" value="Genomic_DNA"/>
</dbReference>
<evidence type="ECO:0000313" key="4">
    <source>
        <dbReference type="EMBL" id="CAF1177435.1"/>
    </source>
</evidence>
<name>A0A818UKK6_9BILA</name>
<evidence type="ECO:0000313" key="3">
    <source>
        <dbReference type="EMBL" id="CAF1135917.1"/>
    </source>
</evidence>
<evidence type="ECO:0000313" key="7">
    <source>
        <dbReference type="EMBL" id="CAF1528827.1"/>
    </source>
</evidence>
<feature type="domain" description="F-box" evidence="2">
    <location>
        <begin position="93"/>
        <end position="132"/>
    </location>
</feature>
<keyword evidence="1" id="KW-1133">Transmembrane helix</keyword>
<comment type="caution">
    <text evidence="8">The sequence shown here is derived from an EMBL/GenBank/DDBJ whole genome shotgun (WGS) entry which is preliminary data.</text>
</comment>
<evidence type="ECO:0000313" key="9">
    <source>
        <dbReference type="EMBL" id="CAF3766933.1"/>
    </source>
</evidence>
<evidence type="ECO:0000313" key="10">
    <source>
        <dbReference type="Proteomes" id="UP000663832"/>
    </source>
</evidence>
<dbReference type="Proteomes" id="UP000663877">
    <property type="component" value="Unassembled WGS sequence"/>
</dbReference>
<dbReference type="EMBL" id="CAJOAY010000597">
    <property type="protein sequence ID" value="CAF3699729.1"/>
    <property type="molecule type" value="Genomic_DNA"/>
</dbReference>
<dbReference type="Proteomes" id="UP000663860">
    <property type="component" value="Unassembled WGS sequence"/>
</dbReference>
<evidence type="ECO:0000313" key="5">
    <source>
        <dbReference type="EMBL" id="CAF1258599.1"/>
    </source>
</evidence>
<dbReference type="EMBL" id="CAJNOE010000367">
    <property type="protein sequence ID" value="CAF1177435.1"/>
    <property type="molecule type" value="Genomic_DNA"/>
</dbReference>
<protein>
    <recommendedName>
        <fullName evidence="2">F-box domain-containing protein</fullName>
    </recommendedName>
</protein>
<dbReference type="InterPro" id="IPR001810">
    <property type="entry name" value="F-box_dom"/>
</dbReference>
<feature type="transmembrane region" description="Helical" evidence="1">
    <location>
        <begin position="537"/>
        <end position="559"/>
    </location>
</feature>
<dbReference type="SUPFAM" id="SSF52047">
    <property type="entry name" value="RNI-like"/>
    <property type="match status" value="1"/>
</dbReference>
<dbReference type="EMBL" id="CAJNOM010000635">
    <property type="protein sequence ID" value="CAF1528827.1"/>
    <property type="molecule type" value="Genomic_DNA"/>
</dbReference>